<feature type="domain" description="Caspase family p20" evidence="2">
    <location>
        <begin position="155"/>
        <end position="243"/>
    </location>
</feature>
<comment type="similarity">
    <text evidence="1">Belongs to the peptidase C14A family.</text>
</comment>
<keyword evidence="5" id="KW-1185">Reference proteome</keyword>
<evidence type="ECO:0008006" key="6">
    <source>
        <dbReference type="Google" id="ProtNLM"/>
    </source>
</evidence>
<dbReference type="Proteomes" id="UP001176940">
    <property type="component" value="Unassembled WGS sequence"/>
</dbReference>
<evidence type="ECO:0000256" key="1">
    <source>
        <dbReference type="ARBA" id="ARBA00010134"/>
    </source>
</evidence>
<dbReference type="InterPro" id="IPR002398">
    <property type="entry name" value="Pept_C14"/>
</dbReference>
<dbReference type="SUPFAM" id="SSF52129">
    <property type="entry name" value="Caspase-like"/>
    <property type="match status" value="1"/>
</dbReference>
<dbReference type="InterPro" id="IPR015917">
    <property type="entry name" value="Pept_C14A"/>
</dbReference>
<dbReference type="PANTHER" id="PTHR47901">
    <property type="entry name" value="CASPASE RECRUITMENT DOMAIN-CONTAINING PROTEIN 18"/>
    <property type="match status" value="1"/>
</dbReference>
<dbReference type="PRINTS" id="PR00376">
    <property type="entry name" value="IL1BCENZYME"/>
</dbReference>
<feature type="domain" description="CARD" evidence="3">
    <location>
        <begin position="11"/>
        <end position="104"/>
    </location>
</feature>
<dbReference type="InterPro" id="IPR029030">
    <property type="entry name" value="Caspase-like_dom_sf"/>
</dbReference>
<comment type="caution">
    <text evidence="4">The sequence shown here is derived from an EMBL/GenBank/DDBJ whole genome shotgun (WGS) entry which is preliminary data.</text>
</comment>
<sequence length="257" mass="29977">MQEECREAQRRGQTAEDKLRNIRPQLVERCSSALLQELLDDLLHIKVLRDAEVEHIREAFPERRDKCRTLIDIVIKKGEYSCKILLQKIREKDLPLSEKLEITATLPLPIQEQNINEAHAIHPELTRIIPCSEEEFREITAKESEIYPICEKSKRKRLALIICNIDFHDKKVRERAGAQFDLTGMKELLEGLDYNVQWKKNLTAAEMRTTMKNFATDPDHKDSDSTFLVFMSHGERDFIYGTDFKRENVDGGESSHR</sequence>
<dbReference type="InterPro" id="IPR001309">
    <property type="entry name" value="Pept_C14_p20"/>
</dbReference>
<name>A0ABN9MPK6_9NEOB</name>
<dbReference type="PROSITE" id="PS50208">
    <property type="entry name" value="CASPASE_P20"/>
    <property type="match status" value="1"/>
</dbReference>
<dbReference type="Gene3D" id="3.40.50.1460">
    <property type="match status" value="1"/>
</dbReference>
<dbReference type="Gene3D" id="1.10.533.10">
    <property type="entry name" value="Death Domain, Fas"/>
    <property type="match status" value="1"/>
</dbReference>
<dbReference type="SMART" id="SM00115">
    <property type="entry name" value="CASc"/>
    <property type="match status" value="1"/>
</dbReference>
<dbReference type="Pfam" id="PF00656">
    <property type="entry name" value="Peptidase_C14"/>
    <property type="match status" value="1"/>
</dbReference>
<evidence type="ECO:0000313" key="5">
    <source>
        <dbReference type="Proteomes" id="UP001176940"/>
    </source>
</evidence>
<evidence type="ECO:0000259" key="3">
    <source>
        <dbReference type="PROSITE" id="PS50209"/>
    </source>
</evidence>
<gene>
    <name evidence="4" type="ORF">RIMI_LOCUS22369172</name>
</gene>
<dbReference type="Pfam" id="PF00619">
    <property type="entry name" value="CARD"/>
    <property type="match status" value="1"/>
</dbReference>
<protein>
    <recommendedName>
        <fullName evidence="6">Caspase-8</fullName>
    </recommendedName>
</protein>
<dbReference type="PANTHER" id="PTHR47901:SF3">
    <property type="entry name" value="CASPASE-1"/>
    <property type="match status" value="1"/>
</dbReference>
<evidence type="ECO:0000259" key="2">
    <source>
        <dbReference type="PROSITE" id="PS50208"/>
    </source>
</evidence>
<dbReference type="SMART" id="SM00114">
    <property type="entry name" value="CARD"/>
    <property type="match status" value="1"/>
</dbReference>
<evidence type="ECO:0000313" key="4">
    <source>
        <dbReference type="EMBL" id="CAJ0967648.1"/>
    </source>
</evidence>
<dbReference type="InterPro" id="IPR011029">
    <property type="entry name" value="DEATH-like_dom_sf"/>
</dbReference>
<reference evidence="4" key="1">
    <citation type="submission" date="2023-07" db="EMBL/GenBank/DDBJ databases">
        <authorList>
            <person name="Stuckert A."/>
        </authorList>
    </citation>
    <scope>NUCLEOTIDE SEQUENCE</scope>
</reference>
<dbReference type="InterPro" id="IPR016129">
    <property type="entry name" value="Caspase_his_AS"/>
</dbReference>
<organism evidence="4 5">
    <name type="scientific">Ranitomeya imitator</name>
    <name type="common">mimic poison frog</name>
    <dbReference type="NCBI Taxonomy" id="111125"/>
    <lineage>
        <taxon>Eukaryota</taxon>
        <taxon>Metazoa</taxon>
        <taxon>Chordata</taxon>
        <taxon>Craniata</taxon>
        <taxon>Vertebrata</taxon>
        <taxon>Euteleostomi</taxon>
        <taxon>Amphibia</taxon>
        <taxon>Batrachia</taxon>
        <taxon>Anura</taxon>
        <taxon>Neobatrachia</taxon>
        <taxon>Hyloidea</taxon>
        <taxon>Dendrobatidae</taxon>
        <taxon>Dendrobatinae</taxon>
        <taxon>Ranitomeya</taxon>
    </lineage>
</organism>
<dbReference type="InterPro" id="IPR001315">
    <property type="entry name" value="CARD"/>
</dbReference>
<dbReference type="SUPFAM" id="SSF47986">
    <property type="entry name" value="DEATH domain"/>
    <property type="match status" value="1"/>
</dbReference>
<dbReference type="InterPro" id="IPR011600">
    <property type="entry name" value="Pept_C14_caspase"/>
</dbReference>
<dbReference type="PROSITE" id="PS50209">
    <property type="entry name" value="CARD"/>
    <property type="match status" value="1"/>
</dbReference>
<dbReference type="EMBL" id="CAUEEQ010078468">
    <property type="protein sequence ID" value="CAJ0967648.1"/>
    <property type="molecule type" value="Genomic_DNA"/>
</dbReference>
<accession>A0ABN9MPK6</accession>
<dbReference type="PROSITE" id="PS01121">
    <property type="entry name" value="CASPASE_HIS"/>
    <property type="match status" value="1"/>
</dbReference>
<proteinExistence type="inferred from homology"/>